<reference evidence="1" key="1">
    <citation type="submission" date="2022-07" db="EMBL/GenBank/DDBJ databases">
        <title>Genome Sequence of Agrocybe chaxingu.</title>
        <authorList>
            <person name="Buettner E."/>
        </authorList>
    </citation>
    <scope>NUCLEOTIDE SEQUENCE</scope>
    <source>
        <strain evidence="1">MP-N11</strain>
    </source>
</reference>
<sequence>MIPPSAGKRHVHHWDTIRHHLLLKVSTLVCFKQRDVESNGGIFLENDDEKPPELQQLEARLTAMRSYDCGDDNLEYPFVKHSEPFFSRCYFRKTEAEDQAKVKIMDELISFNRLIEYFPDYFQYLAPSTTSLLKRSFLLSAFCMDTIAHDHMELVEDMPFRFSSFISCDGVYPESRQDAPISDFAVCFRPLGLPFVIGHIYCHRSLHLKNRFSMLSQAIAYARVGHYLLKSNRRSNFFVIAIYLSPGMIAHRHIVMKTGSETDEVYITHKTFRLNDKSDAAAFFVELHNLASEIEAVFPDLDETRNDELELRAAKNVTARIKSQR</sequence>
<dbReference type="AlphaFoldDB" id="A0A9W8K3U5"/>
<accession>A0A9W8K3U5</accession>
<proteinExistence type="predicted"/>
<evidence type="ECO:0000313" key="2">
    <source>
        <dbReference type="Proteomes" id="UP001148786"/>
    </source>
</evidence>
<dbReference type="Proteomes" id="UP001148786">
    <property type="component" value="Unassembled WGS sequence"/>
</dbReference>
<protein>
    <submittedName>
        <fullName evidence="1">Uncharacterized protein</fullName>
    </submittedName>
</protein>
<name>A0A9W8K3U5_9AGAR</name>
<comment type="caution">
    <text evidence="1">The sequence shown here is derived from an EMBL/GenBank/DDBJ whole genome shotgun (WGS) entry which is preliminary data.</text>
</comment>
<dbReference type="EMBL" id="JANKHO010000863">
    <property type="protein sequence ID" value="KAJ3505601.1"/>
    <property type="molecule type" value="Genomic_DNA"/>
</dbReference>
<gene>
    <name evidence="1" type="ORF">NLJ89_g7330</name>
</gene>
<dbReference type="OrthoDB" id="2691931at2759"/>
<evidence type="ECO:0000313" key="1">
    <source>
        <dbReference type="EMBL" id="KAJ3505601.1"/>
    </source>
</evidence>
<keyword evidence="2" id="KW-1185">Reference proteome</keyword>
<organism evidence="1 2">
    <name type="scientific">Agrocybe chaxingu</name>
    <dbReference type="NCBI Taxonomy" id="84603"/>
    <lineage>
        <taxon>Eukaryota</taxon>
        <taxon>Fungi</taxon>
        <taxon>Dikarya</taxon>
        <taxon>Basidiomycota</taxon>
        <taxon>Agaricomycotina</taxon>
        <taxon>Agaricomycetes</taxon>
        <taxon>Agaricomycetidae</taxon>
        <taxon>Agaricales</taxon>
        <taxon>Agaricineae</taxon>
        <taxon>Strophariaceae</taxon>
        <taxon>Agrocybe</taxon>
    </lineage>
</organism>